<dbReference type="SUPFAM" id="SSF55120">
    <property type="entry name" value="Pseudouridine synthase"/>
    <property type="match status" value="1"/>
</dbReference>
<feature type="domain" description="tRNA pseudouridylate synthase B C-terminal" evidence="1">
    <location>
        <begin position="96"/>
        <end position="136"/>
    </location>
</feature>
<dbReference type="Proteomes" id="UP000823619">
    <property type="component" value="Unassembled WGS sequence"/>
</dbReference>
<dbReference type="PANTHER" id="PTHR13767">
    <property type="entry name" value="TRNA-PSEUDOURIDINE SYNTHASE"/>
    <property type="match status" value="1"/>
</dbReference>
<dbReference type="Gene3D" id="3.30.2350.10">
    <property type="entry name" value="Pseudouridine synthase"/>
    <property type="match status" value="1"/>
</dbReference>
<evidence type="ECO:0000313" key="2">
    <source>
        <dbReference type="EMBL" id="MBO8444514.1"/>
    </source>
</evidence>
<dbReference type="GO" id="GO:0003723">
    <property type="term" value="F:RNA binding"/>
    <property type="evidence" value="ECO:0007669"/>
    <property type="project" value="InterPro"/>
</dbReference>
<dbReference type="PANTHER" id="PTHR13767:SF2">
    <property type="entry name" value="PSEUDOURIDYLATE SYNTHASE TRUB1"/>
    <property type="match status" value="1"/>
</dbReference>
<dbReference type="InterPro" id="IPR032819">
    <property type="entry name" value="TruB_C"/>
</dbReference>
<organism evidence="2 3">
    <name type="scientific">Candidatus Cryptobacteroides merdavium</name>
    <dbReference type="NCBI Taxonomy" id="2840769"/>
    <lineage>
        <taxon>Bacteria</taxon>
        <taxon>Pseudomonadati</taxon>
        <taxon>Bacteroidota</taxon>
        <taxon>Bacteroidia</taxon>
        <taxon>Bacteroidales</taxon>
        <taxon>Candidatus Cryptobacteroides</taxon>
    </lineage>
</organism>
<reference evidence="2" key="1">
    <citation type="submission" date="2020-10" db="EMBL/GenBank/DDBJ databases">
        <authorList>
            <person name="Gilroy R."/>
        </authorList>
    </citation>
    <scope>NUCLEOTIDE SEQUENCE</scope>
    <source>
        <strain evidence="2">D5-748</strain>
    </source>
</reference>
<evidence type="ECO:0000259" key="1">
    <source>
        <dbReference type="Pfam" id="PF16198"/>
    </source>
</evidence>
<dbReference type="EMBL" id="JADIMO010000027">
    <property type="protein sequence ID" value="MBO8444514.1"/>
    <property type="molecule type" value="Genomic_DNA"/>
</dbReference>
<dbReference type="GO" id="GO:1990481">
    <property type="term" value="P:mRNA pseudouridine synthesis"/>
    <property type="evidence" value="ECO:0007669"/>
    <property type="project" value="TreeGrafter"/>
</dbReference>
<dbReference type="InterPro" id="IPR014780">
    <property type="entry name" value="tRNA_psdUridine_synth_TruB"/>
</dbReference>
<sequence>MFDKAASDLIMTSRITISDMELLCFRTGRTPGNAIGITGETANNDMEMLHDGNADESSGNKAIDRRSMRINVTDNTHLGLPEAVIRIECSKGTYIRAFARDLGEALQSGAHLSSLQRSRSGQFRVENALDMENVMQLFSSAGI</sequence>
<gene>
    <name evidence="2" type="ORF">IAC23_02305</name>
</gene>
<dbReference type="GO" id="GO:0009982">
    <property type="term" value="F:pseudouridine synthase activity"/>
    <property type="evidence" value="ECO:0007669"/>
    <property type="project" value="InterPro"/>
</dbReference>
<dbReference type="GO" id="GO:0140098">
    <property type="term" value="F:catalytic activity, acting on RNA"/>
    <property type="evidence" value="ECO:0007669"/>
    <property type="project" value="UniProtKB-ARBA"/>
</dbReference>
<protein>
    <recommendedName>
        <fullName evidence="1">tRNA pseudouridylate synthase B C-terminal domain-containing protein</fullName>
    </recommendedName>
</protein>
<dbReference type="Pfam" id="PF16198">
    <property type="entry name" value="TruB_C_2"/>
    <property type="match status" value="1"/>
</dbReference>
<name>A0A9D9EB70_9BACT</name>
<comment type="caution">
    <text evidence="2">The sequence shown here is derived from an EMBL/GenBank/DDBJ whole genome shotgun (WGS) entry which is preliminary data.</text>
</comment>
<proteinExistence type="predicted"/>
<reference evidence="2" key="2">
    <citation type="journal article" date="2021" name="PeerJ">
        <title>Extensive microbial diversity within the chicken gut microbiome revealed by metagenomics and culture.</title>
        <authorList>
            <person name="Gilroy R."/>
            <person name="Ravi A."/>
            <person name="Getino M."/>
            <person name="Pursley I."/>
            <person name="Horton D.L."/>
            <person name="Alikhan N.F."/>
            <person name="Baker D."/>
            <person name="Gharbi K."/>
            <person name="Hall N."/>
            <person name="Watson M."/>
            <person name="Adriaenssens E.M."/>
            <person name="Foster-Nyarko E."/>
            <person name="Jarju S."/>
            <person name="Secka A."/>
            <person name="Antonio M."/>
            <person name="Oren A."/>
            <person name="Chaudhuri R.R."/>
            <person name="La Ragione R."/>
            <person name="Hildebrand F."/>
            <person name="Pallen M.J."/>
        </authorList>
    </citation>
    <scope>NUCLEOTIDE SEQUENCE</scope>
    <source>
        <strain evidence="2">D5-748</strain>
    </source>
</reference>
<dbReference type="InterPro" id="IPR020103">
    <property type="entry name" value="PsdUridine_synth_cat_dom_sf"/>
</dbReference>
<evidence type="ECO:0000313" key="3">
    <source>
        <dbReference type="Proteomes" id="UP000823619"/>
    </source>
</evidence>
<dbReference type="AlphaFoldDB" id="A0A9D9EB70"/>
<dbReference type="GO" id="GO:0006400">
    <property type="term" value="P:tRNA modification"/>
    <property type="evidence" value="ECO:0007669"/>
    <property type="project" value="TreeGrafter"/>
</dbReference>
<accession>A0A9D9EB70</accession>